<dbReference type="RefSeq" id="XP_001441209.1">
    <property type="nucleotide sequence ID" value="XM_001441172.2"/>
</dbReference>
<sequence>MYGRVHYKSQQELYNQNQQESQLQLNYYNWCIQIFRYLSQLKIQMSTLIKQQMKAFLLVCLIATSLMVNAVETPQEKTFSVESDSPSFLHVKQVCPSCCYGVCCQNQSSCVKGTCNSPVAPWNCI</sequence>
<reference evidence="1 2" key="1">
    <citation type="journal article" date="2006" name="Nature">
        <title>Global trends of whole-genome duplications revealed by the ciliate Paramecium tetraurelia.</title>
        <authorList>
            <consortium name="Genoscope"/>
            <person name="Aury J.-M."/>
            <person name="Jaillon O."/>
            <person name="Duret L."/>
            <person name="Noel B."/>
            <person name="Jubin C."/>
            <person name="Porcel B.M."/>
            <person name="Segurens B."/>
            <person name="Daubin V."/>
            <person name="Anthouard V."/>
            <person name="Aiach N."/>
            <person name="Arnaiz O."/>
            <person name="Billaut A."/>
            <person name="Beisson J."/>
            <person name="Blanc I."/>
            <person name="Bouhouche K."/>
            <person name="Camara F."/>
            <person name="Duharcourt S."/>
            <person name="Guigo R."/>
            <person name="Gogendeau D."/>
            <person name="Katinka M."/>
            <person name="Keller A.-M."/>
            <person name="Kissmehl R."/>
            <person name="Klotz C."/>
            <person name="Koll F."/>
            <person name="Le Moue A."/>
            <person name="Lepere C."/>
            <person name="Malinsky S."/>
            <person name="Nowacki M."/>
            <person name="Nowak J.K."/>
            <person name="Plattner H."/>
            <person name="Poulain J."/>
            <person name="Ruiz F."/>
            <person name="Serrano V."/>
            <person name="Zagulski M."/>
            <person name="Dessen P."/>
            <person name="Betermier M."/>
            <person name="Weissenbach J."/>
            <person name="Scarpelli C."/>
            <person name="Schachter V."/>
            <person name="Sperling L."/>
            <person name="Meyer E."/>
            <person name="Cohen J."/>
            <person name="Wincker P."/>
        </authorList>
    </citation>
    <scope>NUCLEOTIDE SEQUENCE [LARGE SCALE GENOMIC DNA]</scope>
    <source>
        <strain evidence="1 2">Stock d4-2</strain>
    </source>
</reference>
<dbReference type="KEGG" id="ptm:GSPATT00010084001"/>
<dbReference type="HOGENOM" id="CLU_1996993_0_0_1"/>
<protein>
    <recommendedName>
        <fullName evidence="3">Granulins domain-containing protein</fullName>
    </recommendedName>
</protein>
<proteinExistence type="predicted"/>
<organism evidence="1 2">
    <name type="scientific">Paramecium tetraurelia</name>
    <dbReference type="NCBI Taxonomy" id="5888"/>
    <lineage>
        <taxon>Eukaryota</taxon>
        <taxon>Sar</taxon>
        <taxon>Alveolata</taxon>
        <taxon>Ciliophora</taxon>
        <taxon>Intramacronucleata</taxon>
        <taxon>Oligohymenophorea</taxon>
        <taxon>Peniculida</taxon>
        <taxon>Parameciidae</taxon>
        <taxon>Paramecium</taxon>
    </lineage>
</organism>
<dbReference type="EMBL" id="CT868163">
    <property type="protein sequence ID" value="CAK73812.1"/>
    <property type="molecule type" value="Genomic_DNA"/>
</dbReference>
<dbReference type="Proteomes" id="UP000000600">
    <property type="component" value="Unassembled WGS sequence"/>
</dbReference>
<dbReference type="InParanoid" id="A0CSP5"/>
<accession>A0CSP5</accession>
<name>A0CSP5_PARTE</name>
<evidence type="ECO:0000313" key="2">
    <source>
        <dbReference type="Proteomes" id="UP000000600"/>
    </source>
</evidence>
<dbReference type="OrthoDB" id="304653at2759"/>
<gene>
    <name evidence="1" type="ORF">GSPATT00010084001</name>
</gene>
<evidence type="ECO:0008006" key="3">
    <source>
        <dbReference type="Google" id="ProtNLM"/>
    </source>
</evidence>
<keyword evidence="2" id="KW-1185">Reference proteome</keyword>
<evidence type="ECO:0000313" key="1">
    <source>
        <dbReference type="EMBL" id="CAK73812.1"/>
    </source>
</evidence>
<dbReference type="GeneID" id="5026994"/>
<dbReference type="AlphaFoldDB" id="A0CSP5"/>